<protein>
    <recommendedName>
        <fullName evidence="2">ABC transporter domain-containing protein</fullName>
    </recommendedName>
</protein>
<evidence type="ECO:0008006" key="2">
    <source>
        <dbReference type="Google" id="ProtNLM"/>
    </source>
</evidence>
<name>A0A383ELR7_9ZZZZ</name>
<sequence length="30" mass="3200">MYDLNGISVSYSGEPVLQDVTISIGKGEKV</sequence>
<proteinExistence type="predicted"/>
<organism evidence="1">
    <name type="scientific">marine metagenome</name>
    <dbReference type="NCBI Taxonomy" id="408172"/>
    <lineage>
        <taxon>unclassified sequences</taxon>
        <taxon>metagenomes</taxon>
        <taxon>ecological metagenomes</taxon>
    </lineage>
</organism>
<gene>
    <name evidence="1" type="ORF">METZ01_LOCUS509882</name>
</gene>
<accession>A0A383ELR7</accession>
<feature type="non-terminal residue" evidence="1">
    <location>
        <position position="30"/>
    </location>
</feature>
<evidence type="ECO:0000313" key="1">
    <source>
        <dbReference type="EMBL" id="SVE57028.1"/>
    </source>
</evidence>
<dbReference type="AlphaFoldDB" id="A0A383ELR7"/>
<reference evidence="1" key="1">
    <citation type="submission" date="2018-05" db="EMBL/GenBank/DDBJ databases">
        <authorList>
            <person name="Lanie J.A."/>
            <person name="Ng W.-L."/>
            <person name="Kazmierczak K.M."/>
            <person name="Andrzejewski T.M."/>
            <person name="Davidsen T.M."/>
            <person name="Wayne K.J."/>
            <person name="Tettelin H."/>
            <person name="Glass J.I."/>
            <person name="Rusch D."/>
            <person name="Podicherti R."/>
            <person name="Tsui H.-C.T."/>
            <person name="Winkler M.E."/>
        </authorList>
    </citation>
    <scope>NUCLEOTIDE SEQUENCE</scope>
</reference>
<dbReference type="EMBL" id="UINC01226513">
    <property type="protein sequence ID" value="SVE57028.1"/>
    <property type="molecule type" value="Genomic_DNA"/>
</dbReference>